<keyword evidence="2" id="KW-0238">DNA-binding</keyword>
<dbReference type="PANTHER" id="PTHR30146:SF109">
    <property type="entry name" value="HTH-TYPE TRANSCRIPTIONAL REGULATOR GALS"/>
    <property type="match status" value="1"/>
</dbReference>
<reference evidence="5 6" key="1">
    <citation type="submission" date="2018-12" db="EMBL/GenBank/DDBJ databases">
        <authorList>
            <consortium name="Pathogen Informatics"/>
        </authorList>
    </citation>
    <scope>NUCLEOTIDE SEQUENCE [LARGE SCALE GENOMIC DNA]</scope>
    <source>
        <strain evidence="5 6">NCTC13652</strain>
    </source>
</reference>
<evidence type="ECO:0000313" key="6">
    <source>
        <dbReference type="Proteomes" id="UP000277858"/>
    </source>
</evidence>
<protein>
    <submittedName>
        <fullName evidence="5">Catabolite control protein</fullName>
    </submittedName>
</protein>
<dbReference type="CDD" id="cd01392">
    <property type="entry name" value="HTH_LacI"/>
    <property type="match status" value="1"/>
</dbReference>
<dbReference type="Gene3D" id="1.10.260.40">
    <property type="entry name" value="lambda repressor-like DNA-binding domains"/>
    <property type="match status" value="1"/>
</dbReference>
<dbReference type="GO" id="GO:0000976">
    <property type="term" value="F:transcription cis-regulatory region binding"/>
    <property type="evidence" value="ECO:0007669"/>
    <property type="project" value="TreeGrafter"/>
</dbReference>
<keyword evidence="3" id="KW-0804">Transcription</keyword>
<dbReference type="InterPro" id="IPR046335">
    <property type="entry name" value="LacI/GalR-like_sensor"/>
</dbReference>
<keyword evidence="6" id="KW-1185">Reference proteome</keyword>
<evidence type="ECO:0000259" key="4">
    <source>
        <dbReference type="PROSITE" id="PS50932"/>
    </source>
</evidence>
<evidence type="ECO:0000313" key="5">
    <source>
        <dbReference type="EMBL" id="VEI02334.1"/>
    </source>
</evidence>
<gene>
    <name evidence="5" type="primary">ccpA_1</name>
    <name evidence="5" type="ORF">NCTC13652_00508</name>
</gene>
<proteinExistence type="predicted"/>
<name>A0A448NWJ7_9ACTN</name>
<dbReference type="SUPFAM" id="SSF47413">
    <property type="entry name" value="lambda repressor-like DNA-binding domains"/>
    <property type="match status" value="1"/>
</dbReference>
<organism evidence="5 6">
    <name type="scientific">Acidipropionibacterium jensenii</name>
    <dbReference type="NCBI Taxonomy" id="1749"/>
    <lineage>
        <taxon>Bacteria</taxon>
        <taxon>Bacillati</taxon>
        <taxon>Actinomycetota</taxon>
        <taxon>Actinomycetes</taxon>
        <taxon>Propionibacteriales</taxon>
        <taxon>Propionibacteriaceae</taxon>
        <taxon>Acidipropionibacterium</taxon>
    </lineage>
</organism>
<dbReference type="PROSITE" id="PS50932">
    <property type="entry name" value="HTH_LACI_2"/>
    <property type="match status" value="1"/>
</dbReference>
<dbReference type="GO" id="GO:0003700">
    <property type="term" value="F:DNA-binding transcription factor activity"/>
    <property type="evidence" value="ECO:0007669"/>
    <property type="project" value="TreeGrafter"/>
</dbReference>
<dbReference type="Gene3D" id="3.40.50.2300">
    <property type="match status" value="2"/>
</dbReference>
<keyword evidence="1" id="KW-0805">Transcription regulation</keyword>
<dbReference type="RefSeq" id="WP_028703823.1">
    <property type="nucleotide sequence ID" value="NZ_LR134473.1"/>
</dbReference>
<evidence type="ECO:0000256" key="3">
    <source>
        <dbReference type="ARBA" id="ARBA00023163"/>
    </source>
</evidence>
<dbReference type="OrthoDB" id="3595338at2"/>
<evidence type="ECO:0000256" key="1">
    <source>
        <dbReference type="ARBA" id="ARBA00023015"/>
    </source>
</evidence>
<dbReference type="EMBL" id="LR134473">
    <property type="protein sequence ID" value="VEI02334.1"/>
    <property type="molecule type" value="Genomic_DNA"/>
</dbReference>
<dbReference type="CDD" id="cd06267">
    <property type="entry name" value="PBP1_LacI_sugar_binding-like"/>
    <property type="match status" value="1"/>
</dbReference>
<dbReference type="InterPro" id="IPR028082">
    <property type="entry name" value="Peripla_BP_I"/>
</dbReference>
<feature type="domain" description="HTH lacI-type" evidence="4">
    <location>
        <begin position="9"/>
        <end position="64"/>
    </location>
</feature>
<dbReference type="SUPFAM" id="SSF53822">
    <property type="entry name" value="Periplasmic binding protein-like I"/>
    <property type="match status" value="1"/>
</dbReference>
<dbReference type="PANTHER" id="PTHR30146">
    <property type="entry name" value="LACI-RELATED TRANSCRIPTIONAL REPRESSOR"/>
    <property type="match status" value="1"/>
</dbReference>
<dbReference type="STRING" id="1122997.GCA_000425285_02564"/>
<dbReference type="Proteomes" id="UP000277858">
    <property type="component" value="Chromosome"/>
</dbReference>
<dbReference type="InterPro" id="IPR010982">
    <property type="entry name" value="Lambda_DNA-bd_dom_sf"/>
</dbReference>
<dbReference type="InterPro" id="IPR000843">
    <property type="entry name" value="HTH_LacI"/>
</dbReference>
<dbReference type="SMART" id="SM00354">
    <property type="entry name" value="HTH_LACI"/>
    <property type="match status" value="1"/>
</dbReference>
<dbReference type="AlphaFoldDB" id="A0A448NWJ7"/>
<dbReference type="Pfam" id="PF13377">
    <property type="entry name" value="Peripla_BP_3"/>
    <property type="match status" value="1"/>
</dbReference>
<dbReference type="Pfam" id="PF00356">
    <property type="entry name" value="LacI"/>
    <property type="match status" value="1"/>
</dbReference>
<evidence type="ECO:0000256" key="2">
    <source>
        <dbReference type="ARBA" id="ARBA00023125"/>
    </source>
</evidence>
<accession>A0A448NWJ7</accession>
<sequence length="340" mass="36695">MTSGESRPTTRADVARRAGVSTAVVSYVVNDGPRPVASQTRRRVLEAIRELGYHPNPSARALKTGSTGLIGVVVPEILNAYFSEFVDAIDVAARRRASSILLSITHEDAGTEKEVVASLVNRGVDSLIFNCRLVNTELYQAGDPRIPRVLLDRSTPVGEIPAFGADLAMGARLATEHLVGHGHTRIGYVGGPLPDDHADFRRDAWQTVLEERELPLLSPAITAWDRNGGHQGAQELLDRPEPPTAIFAASDQIAIGVMHALHQRRLRIPDDVAVVSLDGTAETAYSWPSLTTVRQPFEAMAEAAIAALTGPPEPGTRTLFPMTLQVRASCGCHQDQESLE</sequence>